<proteinExistence type="inferred from homology"/>
<gene>
    <name evidence="7" type="ordered locus">BN6_16210</name>
</gene>
<organism evidence="7 8">
    <name type="scientific">Saccharothrix espanaensis (strain ATCC 51144 / DSM 44229 / JCM 9112 / NBRC 15066 / NRRL 15764)</name>
    <dbReference type="NCBI Taxonomy" id="1179773"/>
    <lineage>
        <taxon>Bacteria</taxon>
        <taxon>Bacillati</taxon>
        <taxon>Actinomycetota</taxon>
        <taxon>Actinomycetes</taxon>
        <taxon>Pseudonocardiales</taxon>
        <taxon>Pseudonocardiaceae</taxon>
        <taxon>Saccharothrix</taxon>
    </lineage>
</organism>
<dbReference type="CDD" id="cd04685">
    <property type="entry name" value="NUDIX_Hydrolase"/>
    <property type="match status" value="1"/>
</dbReference>
<dbReference type="KEGG" id="sesp:BN6_16210"/>
<keyword evidence="3 5" id="KW-0378">Hydrolase</keyword>
<dbReference type="BioCyc" id="SESP1179773:BN6_RS07960-MONOMER"/>
<evidence type="ECO:0000256" key="2">
    <source>
        <dbReference type="ARBA" id="ARBA00005582"/>
    </source>
</evidence>
<evidence type="ECO:0000256" key="1">
    <source>
        <dbReference type="ARBA" id="ARBA00001946"/>
    </source>
</evidence>
<dbReference type="RefSeq" id="WP_015099057.1">
    <property type="nucleotide sequence ID" value="NC_019673.1"/>
</dbReference>
<dbReference type="SUPFAM" id="SSF55811">
    <property type="entry name" value="Nudix"/>
    <property type="match status" value="1"/>
</dbReference>
<dbReference type="PRINTS" id="PR00502">
    <property type="entry name" value="NUDIXFAMILY"/>
</dbReference>
<dbReference type="GO" id="GO:0016787">
    <property type="term" value="F:hydrolase activity"/>
    <property type="evidence" value="ECO:0007669"/>
    <property type="project" value="UniProtKB-KW"/>
</dbReference>
<evidence type="ECO:0000259" key="6">
    <source>
        <dbReference type="PROSITE" id="PS51462"/>
    </source>
</evidence>
<evidence type="ECO:0000256" key="4">
    <source>
        <dbReference type="ARBA" id="ARBA00022842"/>
    </source>
</evidence>
<dbReference type="OrthoDB" id="3214694at2"/>
<dbReference type="PANTHER" id="PTHR43046">
    <property type="entry name" value="GDP-MANNOSE MANNOSYL HYDROLASE"/>
    <property type="match status" value="1"/>
</dbReference>
<dbReference type="InterPro" id="IPR015797">
    <property type="entry name" value="NUDIX_hydrolase-like_dom_sf"/>
</dbReference>
<dbReference type="HOGENOM" id="CLU_100874_1_0_11"/>
<protein>
    <recommendedName>
        <fullName evidence="6">Nudix hydrolase domain-containing protein</fullName>
    </recommendedName>
</protein>
<dbReference type="AlphaFoldDB" id="K0JVU9"/>
<evidence type="ECO:0000313" key="7">
    <source>
        <dbReference type="EMBL" id="CCH28944.1"/>
    </source>
</evidence>
<dbReference type="eggNOG" id="COG1051">
    <property type="taxonomic scope" value="Bacteria"/>
</dbReference>
<dbReference type="PROSITE" id="PS00893">
    <property type="entry name" value="NUDIX_BOX"/>
    <property type="match status" value="1"/>
</dbReference>
<sequence length="164" mass="17580">MTKLRHSVRAIVLDEDDRVLLCRHAIPGPAGATVVWAAPGGGVEPGETRLAALRRELHEEVGPVASAVEPLPVWRQQVVGPGYAAGYDGAVNDYFLLRVRSFAPRGAMTDQELAAEHIDGLRWWSLPEIAGYRGHDLFSPRDLATPLAALIADGPPAVPRALGP</sequence>
<dbReference type="InterPro" id="IPR000086">
    <property type="entry name" value="NUDIX_hydrolase_dom"/>
</dbReference>
<keyword evidence="8" id="KW-1185">Reference proteome</keyword>
<comment type="cofactor">
    <cofactor evidence="1">
        <name>Mg(2+)</name>
        <dbReference type="ChEBI" id="CHEBI:18420"/>
    </cofactor>
</comment>
<dbReference type="Proteomes" id="UP000006281">
    <property type="component" value="Chromosome"/>
</dbReference>
<dbReference type="PATRIC" id="fig|1179773.3.peg.1626"/>
<dbReference type="PROSITE" id="PS51462">
    <property type="entry name" value="NUDIX"/>
    <property type="match status" value="1"/>
</dbReference>
<dbReference type="Gene3D" id="3.90.79.10">
    <property type="entry name" value="Nucleoside Triphosphate Pyrophosphohydrolase"/>
    <property type="match status" value="1"/>
</dbReference>
<name>K0JVU9_SACES</name>
<dbReference type="InterPro" id="IPR020084">
    <property type="entry name" value="NUDIX_hydrolase_CS"/>
</dbReference>
<dbReference type="STRING" id="1179773.BN6_16210"/>
<dbReference type="Pfam" id="PF00293">
    <property type="entry name" value="NUDIX"/>
    <property type="match status" value="1"/>
</dbReference>
<evidence type="ECO:0000256" key="5">
    <source>
        <dbReference type="RuleBase" id="RU003476"/>
    </source>
</evidence>
<keyword evidence="4" id="KW-0460">Magnesium</keyword>
<dbReference type="PANTHER" id="PTHR43046:SF12">
    <property type="entry name" value="GDP-MANNOSE MANNOSYL HYDROLASE"/>
    <property type="match status" value="1"/>
</dbReference>
<evidence type="ECO:0000313" key="8">
    <source>
        <dbReference type="Proteomes" id="UP000006281"/>
    </source>
</evidence>
<dbReference type="InterPro" id="IPR020476">
    <property type="entry name" value="Nudix_hydrolase"/>
</dbReference>
<dbReference type="EMBL" id="HE804045">
    <property type="protein sequence ID" value="CCH28944.1"/>
    <property type="molecule type" value="Genomic_DNA"/>
</dbReference>
<comment type="similarity">
    <text evidence="2 5">Belongs to the Nudix hydrolase family.</text>
</comment>
<reference evidence="7 8" key="1">
    <citation type="journal article" date="2012" name="BMC Genomics">
        <title>Complete genome sequence of Saccharothrix espanaensis DSM 44229T and comparison to the other completely sequenced Pseudonocardiaceae.</title>
        <authorList>
            <person name="Strobel T."/>
            <person name="Al-Dilaimi A."/>
            <person name="Blom J."/>
            <person name="Gessner A."/>
            <person name="Kalinowski J."/>
            <person name="Luzhetska M."/>
            <person name="Puhler A."/>
            <person name="Szczepanowski R."/>
            <person name="Bechthold A."/>
            <person name="Ruckert C."/>
        </authorList>
    </citation>
    <scope>NUCLEOTIDE SEQUENCE [LARGE SCALE GENOMIC DNA]</scope>
    <source>
        <strain evidence="8">ATCC 51144 / DSM 44229 / JCM 9112 / NBRC 15066 / NRRL 15764</strain>
    </source>
</reference>
<accession>K0JVU9</accession>
<evidence type="ECO:0000256" key="3">
    <source>
        <dbReference type="ARBA" id="ARBA00022801"/>
    </source>
</evidence>
<feature type="domain" description="Nudix hydrolase" evidence="6">
    <location>
        <begin position="3"/>
        <end position="150"/>
    </location>
</feature>